<dbReference type="Proteomes" id="UP000092445">
    <property type="component" value="Unassembled WGS sequence"/>
</dbReference>
<evidence type="ECO:0000313" key="2">
    <source>
        <dbReference type="Proteomes" id="UP000092445"/>
    </source>
</evidence>
<reference evidence="1" key="2">
    <citation type="submission" date="2020-05" db="UniProtKB">
        <authorList>
            <consortium name="EnsemblMetazoa"/>
        </authorList>
    </citation>
    <scope>IDENTIFICATION</scope>
    <source>
        <strain evidence="1">IAEA</strain>
    </source>
</reference>
<proteinExistence type="predicted"/>
<keyword evidence="2" id="KW-1185">Reference proteome</keyword>
<dbReference type="AlphaFoldDB" id="A0A1A9ZTD7"/>
<accession>A0A1A9ZTD7</accession>
<name>A0A1A9ZTD7_GLOPL</name>
<reference evidence="2" key="1">
    <citation type="submission" date="2014-03" db="EMBL/GenBank/DDBJ databases">
        <authorList>
            <person name="Aksoy S."/>
            <person name="Warren W."/>
            <person name="Wilson R.K."/>
        </authorList>
    </citation>
    <scope>NUCLEOTIDE SEQUENCE [LARGE SCALE GENOMIC DNA]</scope>
    <source>
        <strain evidence="2">IAEA</strain>
    </source>
</reference>
<organism evidence="1 2">
    <name type="scientific">Glossina pallidipes</name>
    <name type="common">Tsetse fly</name>
    <dbReference type="NCBI Taxonomy" id="7398"/>
    <lineage>
        <taxon>Eukaryota</taxon>
        <taxon>Metazoa</taxon>
        <taxon>Ecdysozoa</taxon>
        <taxon>Arthropoda</taxon>
        <taxon>Hexapoda</taxon>
        <taxon>Insecta</taxon>
        <taxon>Pterygota</taxon>
        <taxon>Neoptera</taxon>
        <taxon>Endopterygota</taxon>
        <taxon>Diptera</taxon>
        <taxon>Brachycera</taxon>
        <taxon>Muscomorpha</taxon>
        <taxon>Hippoboscoidea</taxon>
        <taxon>Glossinidae</taxon>
        <taxon>Glossina</taxon>
    </lineage>
</organism>
<dbReference type="VEuPathDB" id="VectorBase:GPAI024307"/>
<sequence length="207" mass="23709">MMYSPLVERIIDHVYRRHSNHGVKSKTRTQPHTPPERVTKFREEKYIVHTIHSIQAGLFCCAVAAPVATTLASTYVICDCERMTFENLLQQCENSSRKRVLQYALISSEERFPRTIKPTERWFNDSTHISRQDLLKTVDIEGEKNVFKLTKALYLMTFDGIKKSHSGDKDLKCSGDSSIIQGINGVLINEMHFASFSTWQSLPKLDG</sequence>
<protein>
    <submittedName>
        <fullName evidence="1">Uncharacterized protein</fullName>
    </submittedName>
</protein>
<dbReference type="EnsemblMetazoa" id="GPAI024307-RA">
    <property type="protein sequence ID" value="GPAI024307-PA"/>
    <property type="gene ID" value="GPAI024307"/>
</dbReference>
<evidence type="ECO:0000313" key="1">
    <source>
        <dbReference type="EnsemblMetazoa" id="GPAI024307-PA"/>
    </source>
</evidence>